<evidence type="ECO:0000256" key="1">
    <source>
        <dbReference type="ARBA" id="ARBA00010996"/>
    </source>
</evidence>
<dbReference type="InterPro" id="IPR003782">
    <property type="entry name" value="SCO1/SenC"/>
</dbReference>
<keyword evidence="6" id="KW-0732">Signal</keyword>
<feature type="transmembrane region" description="Helical" evidence="5">
    <location>
        <begin position="245"/>
        <end position="265"/>
    </location>
</feature>
<evidence type="ECO:0000259" key="7">
    <source>
        <dbReference type="PROSITE" id="PS51352"/>
    </source>
</evidence>
<dbReference type="PANTHER" id="PTHR12151:SF8">
    <property type="entry name" value="THIOREDOXIN DOMAIN-CONTAINING PROTEIN"/>
    <property type="match status" value="1"/>
</dbReference>
<comment type="similarity">
    <text evidence="1">Belongs to the SCO1/2 family.</text>
</comment>
<dbReference type="AlphaFoldDB" id="A0A2A8D0G5"/>
<feature type="disulfide bond" description="Redox-active" evidence="4">
    <location>
        <begin position="84"/>
        <end position="88"/>
    </location>
</feature>
<dbReference type="Pfam" id="PF02630">
    <property type="entry name" value="SCO1-SenC"/>
    <property type="match status" value="1"/>
</dbReference>
<dbReference type="InterPro" id="IPR036249">
    <property type="entry name" value="Thioredoxin-like_sf"/>
</dbReference>
<dbReference type="EMBL" id="PDEQ01000002">
    <property type="protein sequence ID" value="PEN14361.1"/>
    <property type="molecule type" value="Genomic_DNA"/>
</dbReference>
<keyword evidence="5" id="KW-1133">Transmembrane helix</keyword>
<organism evidence="8 9">
    <name type="scientific">Longibacter salinarum</name>
    <dbReference type="NCBI Taxonomy" id="1850348"/>
    <lineage>
        <taxon>Bacteria</taxon>
        <taxon>Pseudomonadati</taxon>
        <taxon>Rhodothermota</taxon>
        <taxon>Rhodothermia</taxon>
        <taxon>Rhodothermales</taxon>
        <taxon>Salisaetaceae</taxon>
        <taxon>Longibacter</taxon>
    </lineage>
</organism>
<keyword evidence="5" id="KW-0812">Transmembrane</keyword>
<keyword evidence="3" id="KW-0479">Metal-binding</keyword>
<reference evidence="8 9" key="1">
    <citation type="submission" date="2017-10" db="EMBL/GenBank/DDBJ databases">
        <title>Draft genome of Longibacter Salinarum.</title>
        <authorList>
            <person name="Goh K.M."/>
            <person name="Shamsir M.S."/>
            <person name="Lim S.W."/>
        </authorList>
    </citation>
    <scope>NUCLEOTIDE SEQUENCE [LARGE SCALE GENOMIC DNA]</scope>
    <source>
        <strain evidence="8 9">KCTC 52045</strain>
    </source>
</reference>
<dbReference type="Proteomes" id="UP000220102">
    <property type="component" value="Unassembled WGS sequence"/>
</dbReference>
<name>A0A2A8D0G5_9BACT</name>
<evidence type="ECO:0000256" key="6">
    <source>
        <dbReference type="SAM" id="SignalP"/>
    </source>
</evidence>
<accession>A0A2A8D0G5</accession>
<dbReference type="InterPro" id="IPR013766">
    <property type="entry name" value="Thioredoxin_domain"/>
</dbReference>
<dbReference type="PANTHER" id="PTHR12151">
    <property type="entry name" value="ELECTRON TRANSPORT PROTIN SCO1/SENC FAMILY MEMBER"/>
    <property type="match status" value="1"/>
</dbReference>
<feature type="domain" description="Thioredoxin" evidence="7">
    <location>
        <begin position="43"/>
        <end position="214"/>
    </location>
</feature>
<protein>
    <submittedName>
        <fullName evidence="8">Electron transporter SenC</fullName>
    </submittedName>
</protein>
<comment type="caution">
    <text evidence="8">The sequence shown here is derived from an EMBL/GenBank/DDBJ whole genome shotgun (WGS) entry which is preliminary data.</text>
</comment>
<feature type="binding site" evidence="3">
    <location>
        <position position="88"/>
    </location>
    <ligand>
        <name>Cu cation</name>
        <dbReference type="ChEBI" id="CHEBI:23378"/>
    </ligand>
</feature>
<keyword evidence="4" id="KW-1015">Disulfide bond</keyword>
<dbReference type="SUPFAM" id="SSF52833">
    <property type="entry name" value="Thioredoxin-like"/>
    <property type="match status" value="1"/>
</dbReference>
<evidence type="ECO:0000256" key="3">
    <source>
        <dbReference type="PIRSR" id="PIRSR603782-1"/>
    </source>
</evidence>
<feature type="binding site" evidence="3">
    <location>
        <position position="84"/>
    </location>
    <ligand>
        <name>Cu cation</name>
        <dbReference type="ChEBI" id="CHEBI:23378"/>
    </ligand>
</feature>
<dbReference type="CDD" id="cd02968">
    <property type="entry name" value="SCO"/>
    <property type="match status" value="1"/>
</dbReference>
<proteinExistence type="inferred from homology"/>
<dbReference type="PROSITE" id="PS51352">
    <property type="entry name" value="THIOREDOXIN_2"/>
    <property type="match status" value="1"/>
</dbReference>
<dbReference type="Gene3D" id="3.40.30.10">
    <property type="entry name" value="Glutaredoxin"/>
    <property type="match status" value="1"/>
</dbReference>
<keyword evidence="2 3" id="KW-0186">Copper</keyword>
<evidence type="ECO:0000256" key="2">
    <source>
        <dbReference type="ARBA" id="ARBA00023008"/>
    </source>
</evidence>
<sequence length="298" mass="33451">MVRTRTVLVTVLILLFASVSLAAAQAPPEKQKRREFEGVGIDAKHGQTIPKDLVFRNSEGDPVSLEQYFDGEKPVIINFLYHECPMLCGLMLNGMTSTLSEMSWTPGEEFRVLSISFNHRETSSVAREAKETYIKQLGKPDAADGWHFLTGSKASIDALTSSTGFQFRWVEEQQEYAHPTAWVFLSGNGKITQYIYGMEPKAGDVRKALVEASDGSVGNPLDQVAMYCFQFDPEANTYTADAFNLMKIGSVITVFILGGALFFFWRRENEDLRDMEDRDPLKEIDELEDTGALKERFG</sequence>
<evidence type="ECO:0000313" key="9">
    <source>
        <dbReference type="Proteomes" id="UP000220102"/>
    </source>
</evidence>
<evidence type="ECO:0000313" key="8">
    <source>
        <dbReference type="EMBL" id="PEN14361.1"/>
    </source>
</evidence>
<evidence type="ECO:0000256" key="5">
    <source>
        <dbReference type="SAM" id="Phobius"/>
    </source>
</evidence>
<feature type="signal peptide" evidence="6">
    <location>
        <begin position="1"/>
        <end position="22"/>
    </location>
</feature>
<evidence type="ECO:0000256" key="4">
    <source>
        <dbReference type="PIRSR" id="PIRSR603782-2"/>
    </source>
</evidence>
<gene>
    <name evidence="8" type="ORF">CRI94_04825</name>
</gene>
<keyword evidence="5" id="KW-0472">Membrane</keyword>
<keyword evidence="9" id="KW-1185">Reference proteome</keyword>
<feature type="chain" id="PRO_5013332527" evidence="6">
    <location>
        <begin position="23"/>
        <end position="298"/>
    </location>
</feature>